<proteinExistence type="predicted"/>
<comment type="caution">
    <text evidence="2">The sequence shown here is derived from an EMBL/GenBank/DDBJ whole genome shotgun (WGS) entry which is preliminary data.</text>
</comment>
<reference evidence="2 3" key="1">
    <citation type="submission" date="2023-03" db="EMBL/GenBank/DDBJ databases">
        <title>WGS of Gossypium arboreum.</title>
        <authorList>
            <person name="Yu D."/>
        </authorList>
    </citation>
    <scope>NUCLEOTIDE SEQUENCE [LARGE SCALE GENOMIC DNA]</scope>
    <source>
        <tissue evidence="2">Leaf</tissue>
    </source>
</reference>
<evidence type="ECO:0000313" key="2">
    <source>
        <dbReference type="EMBL" id="KAK5786364.1"/>
    </source>
</evidence>
<feature type="region of interest" description="Disordered" evidence="1">
    <location>
        <begin position="71"/>
        <end position="103"/>
    </location>
</feature>
<feature type="region of interest" description="Disordered" evidence="1">
    <location>
        <begin position="37"/>
        <end position="58"/>
    </location>
</feature>
<gene>
    <name evidence="2" type="ORF">PVK06_041000</name>
</gene>
<protein>
    <submittedName>
        <fullName evidence="2">Uncharacterized protein</fullName>
    </submittedName>
</protein>
<dbReference type="Proteomes" id="UP001358586">
    <property type="component" value="Chromosome 11"/>
</dbReference>
<name>A0ABR0N751_GOSAR</name>
<keyword evidence="3" id="KW-1185">Reference proteome</keyword>
<feature type="compositionally biased region" description="Polar residues" evidence="1">
    <location>
        <begin position="37"/>
        <end position="47"/>
    </location>
</feature>
<organism evidence="2 3">
    <name type="scientific">Gossypium arboreum</name>
    <name type="common">Tree cotton</name>
    <name type="synonym">Gossypium nanking</name>
    <dbReference type="NCBI Taxonomy" id="29729"/>
    <lineage>
        <taxon>Eukaryota</taxon>
        <taxon>Viridiplantae</taxon>
        <taxon>Streptophyta</taxon>
        <taxon>Embryophyta</taxon>
        <taxon>Tracheophyta</taxon>
        <taxon>Spermatophyta</taxon>
        <taxon>Magnoliopsida</taxon>
        <taxon>eudicotyledons</taxon>
        <taxon>Gunneridae</taxon>
        <taxon>Pentapetalae</taxon>
        <taxon>rosids</taxon>
        <taxon>malvids</taxon>
        <taxon>Malvales</taxon>
        <taxon>Malvaceae</taxon>
        <taxon>Malvoideae</taxon>
        <taxon>Gossypium</taxon>
    </lineage>
</organism>
<evidence type="ECO:0000256" key="1">
    <source>
        <dbReference type="SAM" id="MobiDB-lite"/>
    </source>
</evidence>
<feature type="compositionally biased region" description="Basic and acidic residues" evidence="1">
    <location>
        <begin position="92"/>
        <end position="103"/>
    </location>
</feature>
<dbReference type="EMBL" id="JARKNE010000011">
    <property type="protein sequence ID" value="KAK5786364.1"/>
    <property type="molecule type" value="Genomic_DNA"/>
</dbReference>
<evidence type="ECO:0000313" key="3">
    <source>
        <dbReference type="Proteomes" id="UP001358586"/>
    </source>
</evidence>
<sequence>MSVKVSKVEEGLHVVKANVCQVHGQLDQIVQLFQNHTPSSNLSNTEPNLKREGKKHAKKITLRSRVVVKEPTCPVKGKKDESTHNPNVGDGVGKKEGVESELT</sequence>
<accession>A0ABR0N751</accession>